<dbReference type="OrthoDB" id="5457609at2"/>
<gene>
    <name evidence="2" type="ORF">CHH28_09860</name>
</gene>
<dbReference type="AlphaFoldDB" id="A0A222FIV2"/>
<proteinExistence type="predicted"/>
<name>A0A222FIV2_9GAMM</name>
<feature type="compositionally biased region" description="Polar residues" evidence="1">
    <location>
        <begin position="32"/>
        <end position="49"/>
    </location>
</feature>
<feature type="compositionally biased region" description="Low complexity" evidence="1">
    <location>
        <begin position="8"/>
        <end position="20"/>
    </location>
</feature>
<dbReference type="RefSeq" id="WP_094060151.1">
    <property type="nucleotide sequence ID" value="NZ_CP022530.1"/>
</dbReference>
<evidence type="ECO:0000313" key="2">
    <source>
        <dbReference type="EMBL" id="ASP38965.1"/>
    </source>
</evidence>
<sequence>MSEDDAMLNALLPAANTAPTQELKRAEPPASVVTSNETTTQNRELSGSVERQQMAASIEATAEELIASFSLPTQADVEAFQQDFKRAMTKANLDWSGKIDLTVNNEGKVTVKGDHPHKERIEALFEQNPELRQGFDKTETVQRFRQIQYVYAQHQQMVDDGASQAAADQWLTEQLRRIKAQPPSVTLVDGRVSSAGSEQQGGLAAMERLQARYTASTL</sequence>
<evidence type="ECO:0000313" key="3">
    <source>
        <dbReference type="Proteomes" id="UP000202440"/>
    </source>
</evidence>
<protein>
    <submittedName>
        <fullName evidence="2">Uncharacterized protein</fullName>
    </submittedName>
</protein>
<keyword evidence="3" id="KW-1185">Reference proteome</keyword>
<dbReference type="KEGG" id="bsan:CHH28_09860"/>
<evidence type="ECO:0000256" key="1">
    <source>
        <dbReference type="SAM" id="MobiDB-lite"/>
    </source>
</evidence>
<accession>A0A222FIV2</accession>
<feature type="region of interest" description="Disordered" evidence="1">
    <location>
        <begin position="1"/>
        <end position="49"/>
    </location>
</feature>
<reference evidence="2 3" key="1">
    <citation type="submission" date="2017-07" db="EMBL/GenBank/DDBJ databases">
        <title>Annotated genome sequence of Bacterioplanes sanyensis isolated from Red Sea.</title>
        <authorList>
            <person name="Rehman Z.U."/>
        </authorList>
    </citation>
    <scope>NUCLEOTIDE SEQUENCE [LARGE SCALE GENOMIC DNA]</scope>
    <source>
        <strain evidence="2 3">NV9</strain>
    </source>
</reference>
<organism evidence="2 3">
    <name type="scientific">Bacterioplanes sanyensis</name>
    <dbReference type="NCBI Taxonomy" id="1249553"/>
    <lineage>
        <taxon>Bacteria</taxon>
        <taxon>Pseudomonadati</taxon>
        <taxon>Pseudomonadota</taxon>
        <taxon>Gammaproteobacteria</taxon>
        <taxon>Oceanospirillales</taxon>
        <taxon>Oceanospirillaceae</taxon>
        <taxon>Bacterioplanes</taxon>
    </lineage>
</organism>
<dbReference type="EMBL" id="CP022530">
    <property type="protein sequence ID" value="ASP38965.1"/>
    <property type="molecule type" value="Genomic_DNA"/>
</dbReference>
<dbReference type="Proteomes" id="UP000202440">
    <property type="component" value="Chromosome"/>
</dbReference>